<comment type="caution">
    <text evidence="1">The sequence shown here is derived from an EMBL/GenBank/DDBJ whole genome shotgun (WGS) entry which is preliminary data.</text>
</comment>
<dbReference type="RefSeq" id="WP_167513189.1">
    <property type="nucleotide sequence ID" value="NZ_JBEYZS010000008.1"/>
</dbReference>
<sequence>MNAVRLPAANMAANTPLASRIPTVNPIPLSPEQIIVAVPAVHRRVGR</sequence>
<dbReference type="EMBL" id="JBICBM010000010">
    <property type="protein sequence ID" value="MFF9884366.1"/>
    <property type="molecule type" value="Genomic_DNA"/>
</dbReference>
<dbReference type="Proteomes" id="UP001603418">
    <property type="component" value="Unassembled WGS sequence"/>
</dbReference>
<organism evidence="1 2">
    <name type="scientific">Streptomyces eurythermus</name>
    <dbReference type="NCBI Taxonomy" id="42237"/>
    <lineage>
        <taxon>Bacteria</taxon>
        <taxon>Bacillati</taxon>
        <taxon>Actinomycetota</taxon>
        <taxon>Actinomycetes</taxon>
        <taxon>Kitasatosporales</taxon>
        <taxon>Streptomycetaceae</taxon>
        <taxon>Streptomyces</taxon>
    </lineage>
</organism>
<protein>
    <submittedName>
        <fullName evidence="1">Uncharacterized protein</fullName>
    </submittedName>
</protein>
<keyword evidence="2" id="KW-1185">Reference proteome</keyword>
<proteinExistence type="predicted"/>
<name>A0ABW6Z0Y5_9ACTN</name>
<gene>
    <name evidence="1" type="ORF">ACF1HC_22620</name>
</gene>
<reference evidence="1 2" key="1">
    <citation type="submission" date="2024-10" db="EMBL/GenBank/DDBJ databases">
        <title>The Natural Products Discovery Center: Release of the First 8490 Sequenced Strains for Exploring Actinobacteria Biosynthetic Diversity.</title>
        <authorList>
            <person name="Kalkreuter E."/>
            <person name="Kautsar S.A."/>
            <person name="Yang D."/>
            <person name="Bader C.D."/>
            <person name="Teijaro C.N."/>
            <person name="Fluegel L."/>
            <person name="Davis C.M."/>
            <person name="Simpson J.R."/>
            <person name="Lauterbach L."/>
            <person name="Steele A.D."/>
            <person name="Gui C."/>
            <person name="Meng S."/>
            <person name="Li G."/>
            <person name="Viehrig K."/>
            <person name="Ye F."/>
            <person name="Su P."/>
            <person name="Kiefer A.F."/>
            <person name="Nichols A."/>
            <person name="Cepeda A.J."/>
            <person name="Yan W."/>
            <person name="Fan B."/>
            <person name="Jiang Y."/>
            <person name="Adhikari A."/>
            <person name="Zheng C.-J."/>
            <person name="Schuster L."/>
            <person name="Cowan T.M."/>
            <person name="Smanski M.J."/>
            <person name="Chevrette M.G."/>
            <person name="De Carvalho L.P.S."/>
            <person name="Shen B."/>
        </authorList>
    </citation>
    <scope>NUCLEOTIDE SEQUENCE [LARGE SCALE GENOMIC DNA]</scope>
    <source>
        <strain evidence="1 2">NPDC013366</strain>
    </source>
</reference>
<evidence type="ECO:0000313" key="2">
    <source>
        <dbReference type="Proteomes" id="UP001603418"/>
    </source>
</evidence>
<accession>A0ABW6Z0Y5</accession>
<evidence type="ECO:0000313" key="1">
    <source>
        <dbReference type="EMBL" id="MFF9884366.1"/>
    </source>
</evidence>